<dbReference type="PROSITE" id="PS00356">
    <property type="entry name" value="HTH_LACI_1"/>
    <property type="match status" value="1"/>
</dbReference>
<protein>
    <submittedName>
        <fullName evidence="2">HTH-type transcriptional regulator AscG</fullName>
    </submittedName>
</protein>
<dbReference type="PRINTS" id="PR00036">
    <property type="entry name" value="HTHLACI"/>
</dbReference>
<dbReference type="AlphaFoldDB" id="A0A193QJV2"/>
<evidence type="ECO:0000313" key="2">
    <source>
        <dbReference type="EMBL" id="CRL45446.1"/>
    </source>
</evidence>
<dbReference type="SMART" id="SM00354">
    <property type="entry name" value="HTH_LACI"/>
    <property type="match status" value="1"/>
</dbReference>
<dbReference type="Proteomes" id="UP000245838">
    <property type="component" value="Chromosome sggmmb4_Chromosome"/>
</dbReference>
<dbReference type="GO" id="GO:0003677">
    <property type="term" value="F:DNA binding"/>
    <property type="evidence" value="ECO:0007669"/>
    <property type="project" value="InterPro"/>
</dbReference>
<accession>A0A193QJV2</accession>
<dbReference type="Pfam" id="PF00356">
    <property type="entry name" value="LacI"/>
    <property type="match status" value="1"/>
</dbReference>
<feature type="domain" description="HTH lacI-type" evidence="1">
    <location>
        <begin position="19"/>
        <end position="56"/>
    </location>
</feature>
<evidence type="ECO:0000313" key="3">
    <source>
        <dbReference type="Proteomes" id="UP000245838"/>
    </source>
</evidence>
<dbReference type="CDD" id="cd01392">
    <property type="entry name" value="HTH_LacI"/>
    <property type="match status" value="1"/>
</dbReference>
<dbReference type="SUPFAM" id="SSF47413">
    <property type="entry name" value="lambda repressor-like DNA-binding domains"/>
    <property type="match status" value="1"/>
</dbReference>
<dbReference type="GO" id="GO:0006355">
    <property type="term" value="P:regulation of DNA-templated transcription"/>
    <property type="evidence" value="ECO:0007669"/>
    <property type="project" value="InterPro"/>
</dbReference>
<evidence type="ECO:0000259" key="1">
    <source>
        <dbReference type="PROSITE" id="PS50932"/>
    </source>
</evidence>
<dbReference type="PROSITE" id="PS50932">
    <property type="entry name" value="HTH_LACI_2"/>
    <property type="match status" value="1"/>
</dbReference>
<proteinExistence type="predicted"/>
<dbReference type="InterPro" id="IPR000843">
    <property type="entry name" value="HTH_LacI"/>
</dbReference>
<gene>
    <name evidence="2" type="primary">ascG</name>
    <name evidence="2" type="ORF">SGGMMB4_03171</name>
</gene>
<dbReference type="EMBL" id="LN854557">
    <property type="protein sequence ID" value="CRL45446.1"/>
    <property type="molecule type" value="Genomic_DNA"/>
</dbReference>
<organism evidence="2 3">
    <name type="scientific">Sodalis glossinidius (strain morsitans)</name>
    <dbReference type="NCBI Taxonomy" id="343509"/>
    <lineage>
        <taxon>Bacteria</taxon>
        <taxon>Pseudomonadati</taxon>
        <taxon>Pseudomonadota</taxon>
        <taxon>Gammaproteobacteria</taxon>
        <taxon>Enterobacterales</taxon>
        <taxon>Bruguierivoracaceae</taxon>
        <taxon>Sodalis</taxon>
    </lineage>
</organism>
<dbReference type="InterPro" id="IPR010982">
    <property type="entry name" value="Lambda_DNA-bd_dom_sf"/>
</dbReference>
<dbReference type="Gene3D" id="1.10.260.40">
    <property type="entry name" value="lambda repressor-like DNA-binding domains"/>
    <property type="match status" value="1"/>
</dbReference>
<reference evidence="2 3" key="1">
    <citation type="submission" date="2015-05" db="EMBL/GenBank/DDBJ databases">
        <authorList>
            <person name="Goodhead I."/>
        </authorList>
    </citation>
    <scope>NUCLEOTIDE SEQUENCE [LARGE SCALE GENOMIC DNA]</scope>
    <source>
        <strain evidence="3">morsitans</strain>
    </source>
</reference>
<sequence>MNGLGKLCRIIFAVEDKMTTILEVANKAGVSKATVSRVLSGNGYVSQATRERIYRACGFGATGD</sequence>
<name>A0A193QJV2_SODGM</name>